<dbReference type="SUPFAM" id="SSF56281">
    <property type="entry name" value="Metallo-hydrolase/oxidoreductase"/>
    <property type="match status" value="1"/>
</dbReference>
<dbReference type="PANTHER" id="PTHR23131:SF0">
    <property type="entry name" value="ENDORIBONUCLEASE LACTB2"/>
    <property type="match status" value="1"/>
</dbReference>
<dbReference type="Proteomes" id="UP001214628">
    <property type="component" value="Chromosome 2"/>
</dbReference>
<dbReference type="AlphaFoldDB" id="A0AAF0FDQ8"/>
<sequence>MTHWHHDHVGGMPYILRMLEKLRAQDPRVPKPRIHKFAEKKTDSTFFDRVADVNPEAYEPYSESVGLEAVLWPLRDIQTITVSDPEDTNLTSSVRAVFTPGHAADHASLLLEEDNILMTGDNVLGRGSTVFEDLVMYLRSLQRSLALMSIRRPTLPGIYGTPLAGNAGENVLYPGHGPVVPKGRDTLRRYIKHRLEREEQILALLLGTPGDKTFSTEAMAFPEKILASYQHTKQPRHPWTLHQLIEVLYADYDTKMYPAVANGLFMHLKKLSRTLEELPNAPFYIADPLPTTPWTKEGRLVRCTRLPSFQYTTESIPDAARNEQEWWELMSVPWVLAV</sequence>
<name>A0AAF0FDQ8_9BASI</name>
<accession>A0AAF0FDQ8</accession>
<dbReference type="PANTHER" id="PTHR23131">
    <property type="entry name" value="ENDORIBONUCLEASE LACTB2"/>
    <property type="match status" value="1"/>
</dbReference>
<proteinExistence type="predicted"/>
<evidence type="ECO:0000313" key="3">
    <source>
        <dbReference type="EMBL" id="WFD42938.1"/>
    </source>
</evidence>
<keyword evidence="4" id="KW-1185">Reference proteome</keyword>
<dbReference type="InterPro" id="IPR050662">
    <property type="entry name" value="Sec-metab_biosynth-thioest"/>
</dbReference>
<dbReference type="InterPro" id="IPR001279">
    <property type="entry name" value="Metallo-B-lactamas"/>
</dbReference>
<reference evidence="3" key="1">
    <citation type="submission" date="2023-02" db="EMBL/GenBank/DDBJ databases">
        <title>Mating type loci evolution in Malassezia.</title>
        <authorList>
            <person name="Coelho M.A."/>
        </authorList>
    </citation>
    <scope>NUCLEOTIDE SEQUENCE</scope>
    <source>
        <strain evidence="3">CBS 14136</strain>
    </source>
</reference>
<evidence type="ECO:0000259" key="2">
    <source>
        <dbReference type="Pfam" id="PF17778"/>
    </source>
</evidence>
<dbReference type="InterPro" id="IPR036388">
    <property type="entry name" value="WH-like_DNA-bd_sf"/>
</dbReference>
<feature type="domain" description="Metallo-beta-lactamase" evidence="1">
    <location>
        <begin position="2"/>
        <end position="133"/>
    </location>
</feature>
<dbReference type="InterPro" id="IPR036866">
    <property type="entry name" value="RibonucZ/Hydroxyglut_hydro"/>
</dbReference>
<dbReference type="InterPro" id="IPR041516">
    <property type="entry name" value="LACTB2_WH"/>
</dbReference>
<feature type="domain" description="LACTB2 winged helix" evidence="2">
    <location>
        <begin position="240"/>
        <end position="273"/>
    </location>
</feature>
<dbReference type="Gene3D" id="1.10.10.10">
    <property type="entry name" value="Winged helix-like DNA-binding domain superfamily/Winged helix DNA-binding domain"/>
    <property type="match status" value="1"/>
</dbReference>
<protein>
    <recommendedName>
        <fullName evidence="5">Metallo-beta-lactamase domain-containing protein</fullName>
    </recommendedName>
</protein>
<evidence type="ECO:0000259" key="1">
    <source>
        <dbReference type="Pfam" id="PF00753"/>
    </source>
</evidence>
<dbReference type="Pfam" id="PF17778">
    <property type="entry name" value="WHD_BLACT"/>
    <property type="match status" value="1"/>
</dbReference>
<dbReference type="GO" id="GO:0044550">
    <property type="term" value="P:secondary metabolite biosynthetic process"/>
    <property type="evidence" value="ECO:0007669"/>
    <property type="project" value="TreeGrafter"/>
</dbReference>
<dbReference type="Pfam" id="PF00753">
    <property type="entry name" value="Lactamase_B"/>
    <property type="match status" value="1"/>
</dbReference>
<organism evidence="3 4">
    <name type="scientific">Malassezia psittaci</name>
    <dbReference type="NCBI Taxonomy" id="1821823"/>
    <lineage>
        <taxon>Eukaryota</taxon>
        <taxon>Fungi</taxon>
        <taxon>Dikarya</taxon>
        <taxon>Basidiomycota</taxon>
        <taxon>Ustilaginomycotina</taxon>
        <taxon>Malasseziomycetes</taxon>
        <taxon>Malasseziales</taxon>
        <taxon>Malasseziaceae</taxon>
        <taxon>Malassezia</taxon>
    </lineage>
</organism>
<evidence type="ECO:0000313" key="4">
    <source>
        <dbReference type="Proteomes" id="UP001214628"/>
    </source>
</evidence>
<dbReference type="EMBL" id="CP118376">
    <property type="protein sequence ID" value="WFD42938.1"/>
    <property type="molecule type" value="Genomic_DNA"/>
</dbReference>
<dbReference type="Gene3D" id="3.60.15.10">
    <property type="entry name" value="Ribonuclease Z/Hydroxyacylglutathione hydrolase-like"/>
    <property type="match status" value="1"/>
</dbReference>
<gene>
    <name evidence="3" type="ORF">MPSI1_001589</name>
</gene>
<evidence type="ECO:0008006" key="5">
    <source>
        <dbReference type="Google" id="ProtNLM"/>
    </source>
</evidence>